<accession>A0A7M5V4I5</accession>
<evidence type="ECO:0000313" key="4">
    <source>
        <dbReference type="EnsemblMetazoa" id="CLYHEMP009677.1"/>
    </source>
</evidence>
<evidence type="ECO:0000256" key="2">
    <source>
        <dbReference type="SAM" id="MobiDB-lite"/>
    </source>
</evidence>
<feature type="coiled-coil region" evidence="1">
    <location>
        <begin position="176"/>
        <end position="334"/>
    </location>
</feature>
<feature type="region of interest" description="Disordered" evidence="2">
    <location>
        <begin position="430"/>
        <end position="449"/>
    </location>
</feature>
<keyword evidence="5" id="KW-1185">Reference proteome</keyword>
<keyword evidence="3" id="KW-0472">Membrane</keyword>
<keyword evidence="1" id="KW-0175">Coiled coil</keyword>
<proteinExistence type="predicted"/>
<dbReference type="EnsemblMetazoa" id="CLYHEMT009677.1">
    <property type="protein sequence ID" value="CLYHEMP009677.1"/>
    <property type="gene ID" value="CLYHEMG009677"/>
</dbReference>
<evidence type="ECO:0000256" key="1">
    <source>
        <dbReference type="SAM" id="Coils"/>
    </source>
</evidence>
<protein>
    <submittedName>
        <fullName evidence="4">Uncharacterized protein</fullName>
    </submittedName>
</protein>
<dbReference type="Proteomes" id="UP000594262">
    <property type="component" value="Unplaced"/>
</dbReference>
<feature type="transmembrane region" description="Helical" evidence="3">
    <location>
        <begin position="9"/>
        <end position="30"/>
    </location>
</feature>
<evidence type="ECO:0000256" key="3">
    <source>
        <dbReference type="SAM" id="Phobius"/>
    </source>
</evidence>
<reference evidence="4" key="1">
    <citation type="submission" date="2021-01" db="UniProtKB">
        <authorList>
            <consortium name="EnsemblMetazoa"/>
        </authorList>
    </citation>
    <scope>IDENTIFICATION</scope>
</reference>
<organism evidence="4 5">
    <name type="scientific">Clytia hemisphaerica</name>
    <dbReference type="NCBI Taxonomy" id="252671"/>
    <lineage>
        <taxon>Eukaryota</taxon>
        <taxon>Metazoa</taxon>
        <taxon>Cnidaria</taxon>
        <taxon>Hydrozoa</taxon>
        <taxon>Hydroidolina</taxon>
        <taxon>Leptothecata</taxon>
        <taxon>Obeliida</taxon>
        <taxon>Clytiidae</taxon>
        <taxon>Clytia</taxon>
    </lineage>
</organism>
<feature type="transmembrane region" description="Helical" evidence="3">
    <location>
        <begin position="532"/>
        <end position="553"/>
    </location>
</feature>
<dbReference type="AlphaFoldDB" id="A0A7M5V4I5"/>
<sequence>LNRAVRSEVIWTIFCNNCYILLFYHYLLWFNMQWQANQLMRDDLAKCSKTHLSKKFYNNKNDESIEPSSPNETLYRPHSQLKMDDFLTFPDSQLDGKQSRDIIGVAEKRLSKEDLTEAWQCQARVRRFSRQRVSRVDVEETIDNPTDAEINQVTESALGIVHSESIEEKVFTSIEFEKVQKEHTNYREENKNLKLALQRTADEYAQLHQQNKGFQSEIQSLKNARDESTLKYESELTKLRKQCGLAQQQIKELHLEVEQGVRTLKEKFNDEQAMSAEKNETLTKELDSKSSLANSLKEEVEHLTLKVKQGMMELDKKNEKLSVVSVKAEDLETKLQHRNIEIRRRAEEISFLMKNEKKMSESVQKHQTELELKEKQLNKFNSTNNVLLKQRDERKQECIRKDEEIAKLKAKLQKYVESIKNEKTKVVKGGCGEEEKVKSPKKKNKKKRKKSKSNIEVCVAKGDAEINTKEGGEACVKDACAEDITKCETPSQEDIPATPQKDQSNATQSITIDNEFDEEDLSNENDHENVHGWWKIFVMLFALIALVFCFFAYESQGLYEVTTIFENVFGLLTGGFMEHY</sequence>
<evidence type="ECO:0000313" key="5">
    <source>
        <dbReference type="Proteomes" id="UP000594262"/>
    </source>
</evidence>
<keyword evidence="3" id="KW-1133">Transmembrane helix</keyword>
<name>A0A7M5V4I5_9CNID</name>
<feature type="compositionally biased region" description="Basic residues" evidence="2">
    <location>
        <begin position="439"/>
        <end position="449"/>
    </location>
</feature>
<keyword evidence="3" id="KW-0812">Transmembrane</keyword>
<feature type="coiled-coil region" evidence="1">
    <location>
        <begin position="363"/>
        <end position="425"/>
    </location>
</feature>